<proteinExistence type="predicted"/>
<accession>A0A8D8S265</accession>
<dbReference type="PANTHER" id="PTHR47027">
    <property type="entry name" value="REVERSE TRANSCRIPTASE DOMAIN-CONTAINING PROTEIN"/>
    <property type="match status" value="1"/>
</dbReference>
<evidence type="ECO:0008006" key="2">
    <source>
        <dbReference type="Google" id="ProtNLM"/>
    </source>
</evidence>
<reference evidence="1" key="1">
    <citation type="submission" date="2021-05" db="EMBL/GenBank/DDBJ databases">
        <authorList>
            <person name="Alioto T."/>
            <person name="Alioto T."/>
            <person name="Gomez Garrido J."/>
        </authorList>
    </citation>
    <scope>NUCLEOTIDE SEQUENCE</scope>
</reference>
<protein>
    <recommendedName>
        <fullName evidence="2">Reverse transcriptase domain-containing protein</fullName>
    </recommendedName>
</protein>
<name>A0A8D8S265_9HEMI</name>
<sequence>MVISKTNITGIHLTINQTIIERVSQYIYLGTIINEDWDNSQEIKSRIGKARSTFNQMSAVFKSHDLTIETKIRLLKCYVYSVLLYGVETWTMKNETEKKLEAFELWLYRRMLRRSWTQRVNIQQ</sequence>
<organism evidence="1">
    <name type="scientific">Cacopsylla melanoneura</name>
    <dbReference type="NCBI Taxonomy" id="428564"/>
    <lineage>
        <taxon>Eukaryota</taxon>
        <taxon>Metazoa</taxon>
        <taxon>Ecdysozoa</taxon>
        <taxon>Arthropoda</taxon>
        <taxon>Hexapoda</taxon>
        <taxon>Insecta</taxon>
        <taxon>Pterygota</taxon>
        <taxon>Neoptera</taxon>
        <taxon>Paraneoptera</taxon>
        <taxon>Hemiptera</taxon>
        <taxon>Sternorrhyncha</taxon>
        <taxon>Psylloidea</taxon>
        <taxon>Psyllidae</taxon>
        <taxon>Psyllinae</taxon>
        <taxon>Cacopsylla</taxon>
    </lineage>
</organism>
<dbReference type="PANTHER" id="PTHR47027:SF8">
    <property type="entry name" value="RIBONUCLEASE H"/>
    <property type="match status" value="1"/>
</dbReference>
<evidence type="ECO:0000313" key="1">
    <source>
        <dbReference type="EMBL" id="CAG6658617.1"/>
    </source>
</evidence>
<dbReference type="EMBL" id="HBUF01191811">
    <property type="protein sequence ID" value="CAG6658617.1"/>
    <property type="molecule type" value="Transcribed_RNA"/>
</dbReference>
<dbReference type="AlphaFoldDB" id="A0A8D8S265"/>